<dbReference type="PANTHER" id="PTHR43081:SF1">
    <property type="entry name" value="ADENYLATE CYCLASE, TERMINAL-DIFFERENTIATION SPECIFIC"/>
    <property type="match status" value="1"/>
</dbReference>
<proteinExistence type="predicted"/>
<evidence type="ECO:0000313" key="3">
    <source>
        <dbReference type="Proteomes" id="UP000001966"/>
    </source>
</evidence>
<evidence type="ECO:0000313" key="2">
    <source>
        <dbReference type="EMBL" id="ABI59373.1"/>
    </source>
</evidence>
<dbReference type="AlphaFoldDB" id="Q0AH09"/>
<dbReference type="RefSeq" id="WP_011634193.1">
    <property type="nucleotide sequence ID" value="NC_008344.1"/>
</dbReference>
<sequence>MMKSINSVQMITAKTPFAANSSEARPIAIRSSYPIIITSLEQNIWQELERKIAHSLERLCCQRLLDSTVLLLHKLITNLVKTMHRHAFQQAIEGDLGLNVASRNSVFNELLQNELVMHGDRNIEQFCKENNFQIMLTFPEEKDTLIQIEYPISCDDSAYLDNKLARAIGFVLSKQTHDKYSPGYSAARIVRNIAEHHLYQSQTGHSQLLTCAEESDKAQVIFSKLGYSIIVFSSAGDILAISPTILNNLKLEVSPVSAHTLAGIIPSHFYNDVLWGLALELQNGLFENYRTRIRLPHDDSLSILFNISGYRHHDMTIHTMWQIVSLDHKATDTLAEGSILNEARVHNITRNYVPQLVEQKAREIVRLGGNALPNEECQLAVLFCDIAGFTTYVENNEKEESVIHTLNLILGRITKAVKQHEGVIDKFMGDCVMALFKEPYKAVLAALDIHKHSHDFNSLRMRASKDLLLLRIGIHWGKVVIGNVGASGRLDWTTIGDVVNTAARLEKSCCPGAILISEELHEAIAQIDHTEISFSKRFYLKLKGKRNKQAVRYVQITSQPLLHDIFITRSRA</sequence>
<feature type="domain" description="Guanylate cyclase" evidence="1">
    <location>
        <begin position="380"/>
        <end position="506"/>
    </location>
</feature>
<dbReference type="KEGG" id="net:Neut_1118"/>
<evidence type="ECO:0000259" key="1">
    <source>
        <dbReference type="PROSITE" id="PS50125"/>
    </source>
</evidence>
<gene>
    <name evidence="2" type="ordered locus">Neut_1118</name>
</gene>
<accession>Q0AH09</accession>
<dbReference type="GO" id="GO:0035556">
    <property type="term" value="P:intracellular signal transduction"/>
    <property type="evidence" value="ECO:0007669"/>
    <property type="project" value="InterPro"/>
</dbReference>
<dbReference type="eggNOG" id="COG2114">
    <property type="taxonomic scope" value="Bacteria"/>
</dbReference>
<dbReference type="GO" id="GO:0009190">
    <property type="term" value="P:cyclic nucleotide biosynthetic process"/>
    <property type="evidence" value="ECO:0007669"/>
    <property type="project" value="InterPro"/>
</dbReference>
<dbReference type="InterPro" id="IPR001054">
    <property type="entry name" value="A/G_cyclase"/>
</dbReference>
<dbReference type="InterPro" id="IPR029787">
    <property type="entry name" value="Nucleotide_cyclase"/>
</dbReference>
<dbReference type="PANTHER" id="PTHR43081">
    <property type="entry name" value="ADENYLATE CYCLASE, TERMINAL-DIFFERENTIATION SPECIFIC-RELATED"/>
    <property type="match status" value="1"/>
</dbReference>
<dbReference type="GO" id="GO:0004016">
    <property type="term" value="F:adenylate cyclase activity"/>
    <property type="evidence" value="ECO:0007669"/>
    <property type="project" value="UniProtKB-ARBA"/>
</dbReference>
<dbReference type="SUPFAM" id="SSF55073">
    <property type="entry name" value="Nucleotide cyclase"/>
    <property type="match status" value="1"/>
</dbReference>
<dbReference type="HOGENOM" id="CLU_469237_0_0_4"/>
<dbReference type="SMART" id="SM00044">
    <property type="entry name" value="CYCc"/>
    <property type="match status" value="1"/>
</dbReference>
<name>Q0AH09_NITEC</name>
<reference evidence="2 3" key="1">
    <citation type="journal article" date="2007" name="Environ. Microbiol.">
        <title>Whole-genome analysis of the ammonia-oxidizing bacterium, Nitrosomonas eutropha C91: implications for niche adaptation.</title>
        <authorList>
            <person name="Stein L.Y."/>
            <person name="Arp D.J."/>
            <person name="Berube P.M."/>
            <person name="Chain P.S."/>
            <person name="Hauser L."/>
            <person name="Jetten M.S."/>
            <person name="Klotz M.G."/>
            <person name="Larimer F.W."/>
            <person name="Norton J.M."/>
            <person name="Op den Camp H.J.M."/>
            <person name="Shin M."/>
            <person name="Wei X."/>
        </authorList>
    </citation>
    <scope>NUCLEOTIDE SEQUENCE [LARGE SCALE GENOMIC DNA]</scope>
    <source>
        <strain evidence="3">DSM 101675 / C91 / Nm57</strain>
    </source>
</reference>
<organism evidence="2 3">
    <name type="scientific">Nitrosomonas eutropha (strain DSM 101675 / C91 / Nm57)</name>
    <dbReference type="NCBI Taxonomy" id="335283"/>
    <lineage>
        <taxon>Bacteria</taxon>
        <taxon>Pseudomonadati</taxon>
        <taxon>Pseudomonadota</taxon>
        <taxon>Betaproteobacteria</taxon>
        <taxon>Nitrosomonadales</taxon>
        <taxon>Nitrosomonadaceae</taxon>
        <taxon>Nitrosomonas</taxon>
    </lineage>
</organism>
<dbReference type="Gene3D" id="3.30.70.1230">
    <property type="entry name" value="Nucleotide cyclase"/>
    <property type="match status" value="1"/>
</dbReference>
<dbReference type="OrthoDB" id="9802500at2"/>
<dbReference type="EMBL" id="CP000450">
    <property type="protein sequence ID" value="ABI59373.1"/>
    <property type="molecule type" value="Genomic_DNA"/>
</dbReference>
<dbReference type="Pfam" id="PF00211">
    <property type="entry name" value="Guanylate_cyc"/>
    <property type="match status" value="1"/>
</dbReference>
<dbReference type="InterPro" id="IPR050697">
    <property type="entry name" value="Adenylyl/Guanylyl_Cyclase_3/4"/>
</dbReference>
<protein>
    <submittedName>
        <fullName evidence="2">Adenylate/guanylate cyclase</fullName>
    </submittedName>
</protein>
<dbReference type="PROSITE" id="PS50125">
    <property type="entry name" value="GUANYLATE_CYCLASE_2"/>
    <property type="match status" value="1"/>
</dbReference>
<dbReference type="Proteomes" id="UP000001966">
    <property type="component" value="Chromosome"/>
</dbReference>
<dbReference type="STRING" id="335283.Neut_1118"/>
<dbReference type="CDD" id="cd07302">
    <property type="entry name" value="CHD"/>
    <property type="match status" value="1"/>
</dbReference>